<evidence type="ECO:0000259" key="5">
    <source>
        <dbReference type="Pfam" id="PF00881"/>
    </source>
</evidence>
<dbReference type="InterPro" id="IPR000415">
    <property type="entry name" value="Nitroreductase-like"/>
</dbReference>
<dbReference type="Gene3D" id="3.40.109.10">
    <property type="entry name" value="NADH Oxidase"/>
    <property type="match status" value="1"/>
</dbReference>
<feature type="domain" description="Nitroreductase" evidence="5">
    <location>
        <begin position="18"/>
        <end position="203"/>
    </location>
</feature>
<protein>
    <submittedName>
        <fullName evidence="6">Nitroreductase</fullName>
    </submittedName>
</protein>
<sequence>METTPSPPYTPKTLATCITARHSTRLFTPDPVPASILRACATLATNAPSNSNTQPWRLRLAHGPARTRIVSALQSAANDHGPRIAPLPAEFNHFRSAMGHKLYGPEGWNIPRDDAAHHLEAQLRNYEFFGAPVCGLVTLCDERLTAMDAMCVGLFVQNFVLALTERGLGSCLQVSVVGFPEVVRREFGVAKEEVLLCGIAIGWPAVHPVNVLDIGREDVDEVLILLDE</sequence>
<name>A0A6A6PM96_9PEZI</name>
<dbReference type="SUPFAM" id="SSF55469">
    <property type="entry name" value="FMN-dependent nitroreductase-like"/>
    <property type="match status" value="1"/>
</dbReference>
<dbReference type="InterPro" id="IPR050627">
    <property type="entry name" value="Nitroreductase/BluB"/>
</dbReference>
<evidence type="ECO:0000313" key="7">
    <source>
        <dbReference type="Proteomes" id="UP000799767"/>
    </source>
</evidence>
<dbReference type="PANTHER" id="PTHR23026">
    <property type="entry name" value="NADPH NITROREDUCTASE"/>
    <property type="match status" value="1"/>
</dbReference>
<keyword evidence="2" id="KW-0285">Flavoprotein</keyword>
<proteinExistence type="inferred from homology"/>
<dbReference type="Proteomes" id="UP000799767">
    <property type="component" value="Unassembled WGS sequence"/>
</dbReference>
<evidence type="ECO:0000313" key="6">
    <source>
        <dbReference type="EMBL" id="KAF2481169.1"/>
    </source>
</evidence>
<organism evidence="6 7">
    <name type="scientific">Neohortaea acidophila</name>
    <dbReference type="NCBI Taxonomy" id="245834"/>
    <lineage>
        <taxon>Eukaryota</taxon>
        <taxon>Fungi</taxon>
        <taxon>Dikarya</taxon>
        <taxon>Ascomycota</taxon>
        <taxon>Pezizomycotina</taxon>
        <taxon>Dothideomycetes</taxon>
        <taxon>Dothideomycetidae</taxon>
        <taxon>Mycosphaerellales</taxon>
        <taxon>Teratosphaeriaceae</taxon>
        <taxon>Neohortaea</taxon>
    </lineage>
</organism>
<dbReference type="GO" id="GO:0016491">
    <property type="term" value="F:oxidoreductase activity"/>
    <property type="evidence" value="ECO:0007669"/>
    <property type="project" value="UniProtKB-KW"/>
</dbReference>
<dbReference type="CDD" id="cd02136">
    <property type="entry name" value="PnbA_NfnB-like"/>
    <property type="match status" value="1"/>
</dbReference>
<dbReference type="GeneID" id="54470941"/>
<comment type="similarity">
    <text evidence="1">Belongs to the nitroreductase family.</text>
</comment>
<dbReference type="OrthoDB" id="41362at2759"/>
<dbReference type="AlphaFoldDB" id="A0A6A6PM96"/>
<dbReference type="Pfam" id="PF00881">
    <property type="entry name" value="Nitroreductase"/>
    <property type="match status" value="1"/>
</dbReference>
<evidence type="ECO:0000256" key="3">
    <source>
        <dbReference type="ARBA" id="ARBA00022643"/>
    </source>
</evidence>
<dbReference type="EMBL" id="MU001638">
    <property type="protein sequence ID" value="KAF2481169.1"/>
    <property type="molecule type" value="Genomic_DNA"/>
</dbReference>
<dbReference type="RefSeq" id="XP_033587739.1">
    <property type="nucleotide sequence ID" value="XM_033729939.1"/>
</dbReference>
<keyword evidence="4" id="KW-0560">Oxidoreductase</keyword>
<accession>A0A6A6PM96</accession>
<dbReference type="PANTHER" id="PTHR23026:SF90">
    <property type="entry name" value="IODOTYROSINE DEIODINASE 1"/>
    <property type="match status" value="1"/>
</dbReference>
<keyword evidence="7" id="KW-1185">Reference proteome</keyword>
<dbReference type="InterPro" id="IPR029479">
    <property type="entry name" value="Nitroreductase"/>
</dbReference>
<reference evidence="6" key="1">
    <citation type="journal article" date="2020" name="Stud. Mycol.">
        <title>101 Dothideomycetes genomes: a test case for predicting lifestyles and emergence of pathogens.</title>
        <authorList>
            <person name="Haridas S."/>
            <person name="Albert R."/>
            <person name="Binder M."/>
            <person name="Bloem J."/>
            <person name="Labutti K."/>
            <person name="Salamov A."/>
            <person name="Andreopoulos B."/>
            <person name="Baker S."/>
            <person name="Barry K."/>
            <person name="Bills G."/>
            <person name="Bluhm B."/>
            <person name="Cannon C."/>
            <person name="Castanera R."/>
            <person name="Culley D."/>
            <person name="Daum C."/>
            <person name="Ezra D."/>
            <person name="Gonzalez J."/>
            <person name="Henrissat B."/>
            <person name="Kuo A."/>
            <person name="Liang C."/>
            <person name="Lipzen A."/>
            <person name="Lutzoni F."/>
            <person name="Magnuson J."/>
            <person name="Mondo S."/>
            <person name="Nolan M."/>
            <person name="Ohm R."/>
            <person name="Pangilinan J."/>
            <person name="Park H.-J."/>
            <person name="Ramirez L."/>
            <person name="Alfaro M."/>
            <person name="Sun H."/>
            <person name="Tritt A."/>
            <person name="Yoshinaga Y."/>
            <person name="Zwiers L.-H."/>
            <person name="Turgeon B."/>
            <person name="Goodwin S."/>
            <person name="Spatafora J."/>
            <person name="Crous P."/>
            <person name="Grigoriev I."/>
        </authorList>
    </citation>
    <scope>NUCLEOTIDE SEQUENCE</scope>
    <source>
        <strain evidence="6">CBS 113389</strain>
    </source>
</reference>
<evidence type="ECO:0000256" key="1">
    <source>
        <dbReference type="ARBA" id="ARBA00007118"/>
    </source>
</evidence>
<evidence type="ECO:0000256" key="4">
    <source>
        <dbReference type="ARBA" id="ARBA00023002"/>
    </source>
</evidence>
<keyword evidence="3" id="KW-0288">FMN</keyword>
<gene>
    <name evidence="6" type="ORF">BDY17DRAFT_183862</name>
</gene>
<evidence type="ECO:0000256" key="2">
    <source>
        <dbReference type="ARBA" id="ARBA00022630"/>
    </source>
</evidence>